<dbReference type="SUPFAM" id="SSF53474">
    <property type="entry name" value="alpha/beta-Hydrolases"/>
    <property type="match status" value="1"/>
</dbReference>
<proteinExistence type="predicted"/>
<dbReference type="Pfam" id="PF12146">
    <property type="entry name" value="Hydrolase_4"/>
    <property type="match status" value="1"/>
</dbReference>
<keyword evidence="3" id="KW-1185">Reference proteome</keyword>
<dbReference type="KEGG" id="mff:MFFC18_11120"/>
<evidence type="ECO:0000313" key="3">
    <source>
        <dbReference type="Proteomes" id="UP000322214"/>
    </source>
</evidence>
<reference evidence="2 3" key="1">
    <citation type="submission" date="2019-08" db="EMBL/GenBank/DDBJ databases">
        <title>Deep-cultivation of Planctomycetes and their phenomic and genomic characterization uncovers novel biology.</title>
        <authorList>
            <person name="Wiegand S."/>
            <person name="Jogler M."/>
            <person name="Boedeker C."/>
            <person name="Pinto D."/>
            <person name="Vollmers J."/>
            <person name="Rivas-Marin E."/>
            <person name="Kohn T."/>
            <person name="Peeters S.H."/>
            <person name="Heuer A."/>
            <person name="Rast P."/>
            <person name="Oberbeckmann S."/>
            <person name="Bunk B."/>
            <person name="Jeske O."/>
            <person name="Meyerdierks A."/>
            <person name="Storesund J.E."/>
            <person name="Kallscheuer N."/>
            <person name="Luecker S."/>
            <person name="Lage O.M."/>
            <person name="Pohl T."/>
            <person name="Merkel B.J."/>
            <person name="Hornburger P."/>
            <person name="Mueller R.-W."/>
            <person name="Bruemmer F."/>
            <person name="Labrenz M."/>
            <person name="Spormann A.M."/>
            <person name="Op den Camp H."/>
            <person name="Overmann J."/>
            <person name="Amann R."/>
            <person name="Jetten M.S.M."/>
            <person name="Mascher T."/>
            <person name="Medema M.H."/>
            <person name="Devos D.P."/>
            <person name="Kaster A.-K."/>
            <person name="Ovreas L."/>
            <person name="Rohde M."/>
            <person name="Galperin M.Y."/>
            <person name="Jogler C."/>
        </authorList>
    </citation>
    <scope>NUCLEOTIDE SEQUENCE [LARGE SCALE GENOMIC DNA]</scope>
    <source>
        <strain evidence="2 3">FC18</strain>
    </source>
</reference>
<organism evidence="2 3">
    <name type="scientific">Mariniblastus fucicola</name>
    <dbReference type="NCBI Taxonomy" id="980251"/>
    <lineage>
        <taxon>Bacteria</taxon>
        <taxon>Pseudomonadati</taxon>
        <taxon>Planctomycetota</taxon>
        <taxon>Planctomycetia</taxon>
        <taxon>Pirellulales</taxon>
        <taxon>Pirellulaceae</taxon>
        <taxon>Mariniblastus</taxon>
    </lineage>
</organism>
<dbReference type="EMBL" id="CP042912">
    <property type="protein sequence ID" value="QEG21257.1"/>
    <property type="molecule type" value="Genomic_DNA"/>
</dbReference>
<name>A0A5B9P3T4_9BACT</name>
<dbReference type="GO" id="GO:0016787">
    <property type="term" value="F:hydrolase activity"/>
    <property type="evidence" value="ECO:0007669"/>
    <property type="project" value="UniProtKB-KW"/>
</dbReference>
<dbReference type="OrthoDB" id="9806902at2"/>
<protein>
    <submittedName>
        <fullName evidence="2">Phospholipase YtpA</fullName>
        <ecNumber evidence="2">3.1.1.-</ecNumber>
    </submittedName>
</protein>
<dbReference type="Gene3D" id="3.40.50.1820">
    <property type="entry name" value="alpha/beta hydrolase"/>
    <property type="match status" value="1"/>
</dbReference>
<dbReference type="Proteomes" id="UP000322214">
    <property type="component" value="Chromosome"/>
</dbReference>
<sequence length="311" mass="34323">MFGMEVSSHCSKIEFVLQPFTAFTIVGNRNNTAVKTFEIKSDSDELLLHGYLWQATQPKAAVSLVHGFGEHCGRYEELASHLVTNDISVVGVDLRGHGKTPGPRGVAKNYDAIHGDVRTLIGETARRFPDVPNFLFGHSMGGGLVLHHGITATSDSLSGYLVSAPLILAKRPIPFALRAAVKALQHLVPTATMPIPVSGKNISNVPEEQDRYDNDPLNHNRLGFSLAVGMIEAGESILENASTWNLPLRLWHSRADRITSYSASEQFAKAATQCQFTTFEEVQHEMHQDDSRQEVFELMVEFIKRRSTASD</sequence>
<evidence type="ECO:0000313" key="2">
    <source>
        <dbReference type="EMBL" id="QEG21257.1"/>
    </source>
</evidence>
<feature type="domain" description="Serine aminopeptidase S33" evidence="1">
    <location>
        <begin position="57"/>
        <end position="289"/>
    </location>
</feature>
<dbReference type="EC" id="3.1.1.-" evidence="2"/>
<accession>A0A5B9P3T4</accession>
<dbReference type="PANTHER" id="PTHR11614">
    <property type="entry name" value="PHOSPHOLIPASE-RELATED"/>
    <property type="match status" value="1"/>
</dbReference>
<evidence type="ECO:0000259" key="1">
    <source>
        <dbReference type="Pfam" id="PF12146"/>
    </source>
</evidence>
<gene>
    <name evidence="2" type="primary">ytpA</name>
    <name evidence="2" type="ORF">MFFC18_11120</name>
</gene>
<keyword evidence="2" id="KW-0378">Hydrolase</keyword>
<dbReference type="STRING" id="980251.GCA_001642875_01828"/>
<dbReference type="AlphaFoldDB" id="A0A5B9P3T4"/>
<dbReference type="InterPro" id="IPR051044">
    <property type="entry name" value="MAG_DAG_Lipase"/>
</dbReference>
<dbReference type="InterPro" id="IPR022742">
    <property type="entry name" value="Hydrolase_4"/>
</dbReference>
<dbReference type="InterPro" id="IPR029058">
    <property type="entry name" value="AB_hydrolase_fold"/>
</dbReference>